<proteinExistence type="predicted"/>
<accession>A0A8K1CPE9</accession>
<comment type="caution">
    <text evidence="1">The sequence shown here is derived from an EMBL/GenBank/DDBJ whole genome shotgun (WGS) entry which is preliminary data.</text>
</comment>
<evidence type="ECO:0000313" key="1">
    <source>
        <dbReference type="EMBL" id="TMW65978.1"/>
    </source>
</evidence>
<organism evidence="1 2">
    <name type="scientific">Pythium oligandrum</name>
    <name type="common">Mycoparasitic fungus</name>
    <dbReference type="NCBI Taxonomy" id="41045"/>
    <lineage>
        <taxon>Eukaryota</taxon>
        <taxon>Sar</taxon>
        <taxon>Stramenopiles</taxon>
        <taxon>Oomycota</taxon>
        <taxon>Peronosporomycetes</taxon>
        <taxon>Pythiales</taxon>
        <taxon>Pythiaceae</taxon>
        <taxon>Pythium</taxon>
    </lineage>
</organism>
<dbReference type="EMBL" id="SPLM01000036">
    <property type="protein sequence ID" value="TMW65978.1"/>
    <property type="molecule type" value="Genomic_DNA"/>
</dbReference>
<evidence type="ECO:0000313" key="2">
    <source>
        <dbReference type="Proteomes" id="UP000794436"/>
    </source>
</evidence>
<dbReference type="OrthoDB" id="114182at2759"/>
<name>A0A8K1CPE9_PYTOL</name>
<gene>
    <name evidence="1" type="ORF">Poli38472_003743</name>
</gene>
<dbReference type="AlphaFoldDB" id="A0A8K1CPE9"/>
<sequence length="275" mass="31501">MLRDGVLPRVNGNETSLFKRLVGTPMVRLLGGIAQDDLVDPDFKPTWKTFYERGIMDNNLGFSSPVMWRYFAQRRMSVVPRSTSPPPATLFELLANVWGVIDYHKIRVSVIRIGSKPIVEYEQEAWRLQLFTAIYRLTPIDWKTSIDRGELFGGPGFIDLVIHNREASARWGIAMVYSRDDLREHVARFRPGGRYAALGLTDFCVLCFQHVTEEELEKDSLAQTDLASDLDVHPMVFVICYDVNVTSVLVWNAKGEKALRVESLLQSVFDQIYRR</sequence>
<keyword evidence="2" id="KW-1185">Reference proteome</keyword>
<dbReference type="Proteomes" id="UP000794436">
    <property type="component" value="Unassembled WGS sequence"/>
</dbReference>
<reference evidence="1" key="1">
    <citation type="submission" date="2019-03" db="EMBL/GenBank/DDBJ databases">
        <title>Long read genome sequence of the mycoparasitic Pythium oligandrum ATCC 38472 isolated from sugarbeet rhizosphere.</title>
        <authorList>
            <person name="Gaulin E."/>
        </authorList>
    </citation>
    <scope>NUCLEOTIDE SEQUENCE</scope>
    <source>
        <strain evidence="1">ATCC 38472_TT</strain>
    </source>
</reference>
<protein>
    <submittedName>
        <fullName evidence="1">Uncharacterized protein</fullName>
    </submittedName>
</protein>